<dbReference type="InterPro" id="IPR002656">
    <property type="entry name" value="Acyl_transf_3_dom"/>
</dbReference>
<organism evidence="3 4">
    <name type="scientific">Elsinoe australis</name>
    <dbReference type="NCBI Taxonomy" id="40998"/>
    <lineage>
        <taxon>Eukaryota</taxon>
        <taxon>Fungi</taxon>
        <taxon>Dikarya</taxon>
        <taxon>Ascomycota</taxon>
        <taxon>Pezizomycotina</taxon>
        <taxon>Dothideomycetes</taxon>
        <taxon>Dothideomycetidae</taxon>
        <taxon>Myriangiales</taxon>
        <taxon>Elsinoaceae</taxon>
        <taxon>Elsinoe</taxon>
    </lineage>
</organism>
<dbReference type="Proteomes" id="UP000243723">
    <property type="component" value="Unassembled WGS sequence"/>
</dbReference>
<evidence type="ECO:0000256" key="1">
    <source>
        <dbReference type="SAM" id="Phobius"/>
    </source>
</evidence>
<feature type="transmembrane region" description="Helical" evidence="1">
    <location>
        <begin position="452"/>
        <end position="474"/>
    </location>
</feature>
<comment type="caution">
    <text evidence="3">The sequence shown here is derived from an EMBL/GenBank/DDBJ whole genome shotgun (WGS) entry which is preliminary data.</text>
</comment>
<dbReference type="AlphaFoldDB" id="A0A2P7ZUF2"/>
<evidence type="ECO:0000313" key="4">
    <source>
        <dbReference type="Proteomes" id="UP000243723"/>
    </source>
</evidence>
<dbReference type="STRING" id="40998.A0A2P7ZUF2"/>
<accession>A0A2P7ZUF2</accession>
<feature type="transmembrane region" description="Helical" evidence="1">
    <location>
        <begin position="379"/>
        <end position="398"/>
    </location>
</feature>
<name>A0A2P7ZUF2_9PEZI</name>
<keyword evidence="1" id="KW-0472">Membrane</keyword>
<feature type="transmembrane region" description="Helical" evidence="1">
    <location>
        <begin position="45"/>
        <end position="63"/>
    </location>
</feature>
<protein>
    <recommendedName>
        <fullName evidence="2">Acyltransferase 3 domain-containing protein</fullName>
    </recommendedName>
</protein>
<keyword evidence="1" id="KW-0812">Transmembrane</keyword>
<dbReference type="PANTHER" id="PTHR23028:SF134">
    <property type="entry name" value="PUTATIVE (AFU_ORTHOLOGUE AFUA_4G08520)-RELATED"/>
    <property type="match status" value="1"/>
</dbReference>
<gene>
    <name evidence="3" type="ORF">B9Z65_3121</name>
</gene>
<keyword evidence="1" id="KW-1133">Transmembrane helix</keyword>
<dbReference type="Pfam" id="PF01757">
    <property type="entry name" value="Acyl_transf_3"/>
    <property type="match status" value="1"/>
</dbReference>
<feature type="transmembrane region" description="Helical" evidence="1">
    <location>
        <begin position="163"/>
        <end position="185"/>
    </location>
</feature>
<feature type="transmembrane region" description="Helical" evidence="1">
    <location>
        <begin position="279"/>
        <end position="308"/>
    </location>
</feature>
<dbReference type="GO" id="GO:0016747">
    <property type="term" value="F:acyltransferase activity, transferring groups other than amino-acyl groups"/>
    <property type="evidence" value="ECO:0007669"/>
    <property type="project" value="InterPro"/>
</dbReference>
<reference evidence="3 4" key="1">
    <citation type="submission" date="2017-05" db="EMBL/GenBank/DDBJ databases">
        <title>Draft genome sequence of Elsinoe australis.</title>
        <authorList>
            <person name="Cheng Q."/>
        </authorList>
    </citation>
    <scope>NUCLEOTIDE SEQUENCE [LARGE SCALE GENOMIC DNA]</scope>
    <source>
        <strain evidence="3 4">NL1</strain>
    </source>
</reference>
<proteinExistence type="predicted"/>
<evidence type="ECO:0000259" key="2">
    <source>
        <dbReference type="Pfam" id="PF01757"/>
    </source>
</evidence>
<feature type="transmembrane region" description="Helical" evidence="1">
    <location>
        <begin position="418"/>
        <end position="440"/>
    </location>
</feature>
<dbReference type="EMBL" id="NHZQ01000121">
    <property type="protein sequence ID" value="PSK51854.1"/>
    <property type="molecule type" value="Genomic_DNA"/>
</dbReference>
<evidence type="ECO:0000313" key="3">
    <source>
        <dbReference type="EMBL" id="PSK51854.1"/>
    </source>
</evidence>
<feature type="transmembrane region" description="Helical" evidence="1">
    <location>
        <begin position="329"/>
        <end position="348"/>
    </location>
</feature>
<keyword evidence="4" id="KW-1185">Reference proteome</keyword>
<feature type="transmembrane region" description="Helical" evidence="1">
    <location>
        <begin position="121"/>
        <end position="142"/>
    </location>
</feature>
<feature type="domain" description="Acyltransferase 3" evidence="2">
    <location>
        <begin position="40"/>
        <end position="460"/>
    </location>
</feature>
<dbReference type="OrthoDB" id="5819582at2759"/>
<dbReference type="InterPro" id="IPR050879">
    <property type="entry name" value="Acyltransferase_3"/>
</dbReference>
<sequence>MPLSFWKRHDSDLESALPTAGAEQHGISHQSSDNKKKNTLWLDGLRGYAAFFVFLGHFGSLYWCELAMVYATQVPQGTTVPSWFPYGENTPNGERIAGPSDQKNSHFIQMPILRLLYDGDAMVAFFFIISGYSLSIRPCTLIHQGRTTELLPALSSAMLRRPIRLLLPVVVSTLLIALLFSVGAFSPAMDIQNGSREEFHKYFHGDHKGKDFLVQPTLVAQIEHWFLSLNDFFEFFTQKRYPNSSYDGHLWTIPVEFRCSVLLYLTQMATALLDVRVRLAILGVLTIGAFTWGDAFEMALFWAGMSLCEIDMTYRTRPGDKKRTDRNRVLIRGFGMTFALLCGLYLASYPRHFPEYTPLFSGLAAIGIPGASSFGQWRFWQGVGAIVCAIVVSGSLTVKKFLSNRVARYLGRISFSLYLVHGAITRGFSQALSVALWRLIGKDTPMQYNTVVFLTFIPTVMLLFAASHGFCTLVDEPIVRFAKWLESKLKSFSRPQVEWEKLPSDDHEDEMVGVARHDSCYGLLETGNMQTHVRD</sequence>
<dbReference type="PANTHER" id="PTHR23028">
    <property type="entry name" value="ACETYLTRANSFERASE"/>
    <property type="match status" value="1"/>
</dbReference>